<reference evidence="1 2" key="1">
    <citation type="journal article" date="2012" name="Nucleic Acids Res.">
        <title>Sequencing of the smallest Apicomplexan genome from the human pathogen Babesia microti.</title>
        <authorList>
            <person name="Cornillot E."/>
            <person name="Hadj-Kaddour K."/>
            <person name="Dassouli A."/>
            <person name="Noel B."/>
            <person name="Ranwez V."/>
            <person name="Vacherie B."/>
            <person name="Augagneur Y."/>
            <person name="Bres V."/>
            <person name="Duclos A."/>
            <person name="Randazzo S."/>
            <person name="Carcy B."/>
            <person name="Debierre-Grockiego F."/>
            <person name="Delbecq S."/>
            <person name="Moubri-Menage K."/>
            <person name="Shams-Eldin H."/>
            <person name="Usmani-Brown S."/>
            <person name="Bringaud F."/>
            <person name="Wincker P."/>
            <person name="Vivares C.P."/>
            <person name="Schwarz R.T."/>
            <person name="Schetters T.P."/>
            <person name="Krause P.J."/>
            <person name="Gorenflot A."/>
            <person name="Berry V."/>
            <person name="Barbe V."/>
            <person name="Ben Mamoun C."/>
        </authorList>
    </citation>
    <scope>NUCLEOTIDE SEQUENCE [LARGE SCALE GENOMIC DNA]</scope>
    <source>
        <strain evidence="1 2">RI</strain>
    </source>
</reference>
<dbReference type="EMBL" id="LN871599">
    <property type="protein sequence ID" value="SIO73747.1"/>
    <property type="molecule type" value="Genomic_DNA"/>
</dbReference>
<dbReference type="GeneID" id="24426147"/>
<gene>
    <name evidence="1" type="ORF">BmR1_04g07525</name>
</gene>
<dbReference type="OrthoDB" id="390282at2759"/>
<dbReference type="VEuPathDB" id="PiroplasmaDB:BmR1_04g07525"/>
<dbReference type="KEGG" id="bmic:BmR1_04g07525"/>
<sequence>MDDVELSSLFRKISKGRINRIPLELAITILTEHFKKSRHLSCQIPLSEVVNELYLRKIDTISGTNAHVLMTGGPRYLKGNPDGCLHSKVFFPVITFEQFRMYAKAVKDFLDIYDGNF</sequence>
<keyword evidence="2" id="KW-1185">Reference proteome</keyword>
<name>A0A1N6LY07_BABMR</name>
<evidence type="ECO:0000313" key="2">
    <source>
        <dbReference type="Proteomes" id="UP000002899"/>
    </source>
</evidence>
<dbReference type="RefSeq" id="XP_021337810.1">
    <property type="nucleotide sequence ID" value="XM_021482605.1"/>
</dbReference>
<evidence type="ECO:0000313" key="1">
    <source>
        <dbReference type="EMBL" id="SIO73747.1"/>
    </source>
</evidence>
<organism evidence="1 2">
    <name type="scientific">Babesia microti (strain RI)</name>
    <dbReference type="NCBI Taxonomy" id="1133968"/>
    <lineage>
        <taxon>Eukaryota</taxon>
        <taxon>Sar</taxon>
        <taxon>Alveolata</taxon>
        <taxon>Apicomplexa</taxon>
        <taxon>Aconoidasida</taxon>
        <taxon>Piroplasmida</taxon>
        <taxon>Babesiidae</taxon>
        <taxon>Babesia</taxon>
    </lineage>
</organism>
<protein>
    <submittedName>
        <fullName evidence="1">Uncharacterized protein</fullName>
    </submittedName>
</protein>
<reference evidence="1 2" key="3">
    <citation type="journal article" date="2016" name="Sci. Rep.">
        <title>Genome-wide diversity and gene expression profiling of Babesia microti isolates identify polymorphic genes that mediate host-pathogen interactions.</title>
        <authorList>
            <person name="Silva J.C."/>
            <person name="Cornillot E."/>
            <person name="McCracken C."/>
            <person name="Usmani-Brown S."/>
            <person name="Dwivedi A."/>
            <person name="Ifeonu O.O."/>
            <person name="Crabtree J."/>
            <person name="Gotia H.T."/>
            <person name="Virji A.Z."/>
            <person name="Reynes C."/>
            <person name="Colinge J."/>
            <person name="Kumar V."/>
            <person name="Lawres L."/>
            <person name="Pazzi J.E."/>
            <person name="Pablo J.V."/>
            <person name="Hung C."/>
            <person name="Brancato J."/>
            <person name="Kumari P."/>
            <person name="Orvis J."/>
            <person name="Tretina K."/>
            <person name="Chibucos M."/>
            <person name="Ott S."/>
            <person name="Sadzewicz L."/>
            <person name="Sengamalay N."/>
            <person name="Shetty A.C."/>
            <person name="Su Q."/>
            <person name="Tallon L."/>
            <person name="Fraser C.M."/>
            <person name="Frutos R."/>
            <person name="Molina D.M."/>
            <person name="Krause P.J."/>
            <person name="Ben Mamoun C."/>
        </authorList>
    </citation>
    <scope>NUCLEOTIDE SEQUENCE [LARGE SCALE GENOMIC DNA]</scope>
    <source>
        <strain evidence="1 2">RI</strain>
    </source>
</reference>
<reference evidence="1 2" key="2">
    <citation type="journal article" date="2013" name="PLoS ONE">
        <title>Whole genome mapping and re-organization of the nuclear and mitochondrial genomes of Babesia microti isolates.</title>
        <authorList>
            <person name="Cornillot E."/>
            <person name="Dassouli A."/>
            <person name="Garg A."/>
            <person name="Pachikara N."/>
            <person name="Randazzo S."/>
            <person name="Depoix D."/>
            <person name="Carcy B."/>
            <person name="Delbecq S."/>
            <person name="Frutos R."/>
            <person name="Silva J.C."/>
            <person name="Sutton R."/>
            <person name="Krause P.J."/>
            <person name="Mamoun C.B."/>
        </authorList>
    </citation>
    <scope>NUCLEOTIDE SEQUENCE [LARGE SCALE GENOMIC DNA]</scope>
    <source>
        <strain evidence="1 2">RI</strain>
    </source>
</reference>
<proteinExistence type="predicted"/>
<dbReference type="AlphaFoldDB" id="A0A1N6LY07"/>
<accession>A0A1N6LY07</accession>
<dbReference type="Proteomes" id="UP000002899">
    <property type="component" value="Chromosome IV"/>
</dbReference>